<feature type="region of interest" description="Disordered" evidence="5">
    <location>
        <begin position="1"/>
        <end position="23"/>
    </location>
</feature>
<dbReference type="PANTHER" id="PTHR46117">
    <property type="entry name" value="FI24210P1"/>
    <property type="match status" value="1"/>
</dbReference>
<evidence type="ECO:0000256" key="4">
    <source>
        <dbReference type="ARBA" id="ARBA00023242"/>
    </source>
</evidence>
<proteinExistence type="predicted"/>
<dbReference type="STRING" id="91626.A0A0C9MZW8"/>
<reference evidence="7" key="1">
    <citation type="submission" date="2014-09" db="EMBL/GenBank/DDBJ databases">
        <title>Draft genome sequence of an oleaginous Mucoromycotina fungus Mucor ambiguus NBRC6742.</title>
        <authorList>
            <person name="Takeda I."/>
            <person name="Yamane N."/>
            <person name="Morita T."/>
            <person name="Tamano K."/>
            <person name="Machida M."/>
            <person name="Baker S."/>
            <person name="Koike H."/>
        </authorList>
    </citation>
    <scope>NUCLEOTIDE SEQUENCE</scope>
    <source>
        <strain evidence="7">NBRC 6742</strain>
    </source>
</reference>
<dbReference type="GO" id="GO:0000981">
    <property type="term" value="F:DNA-binding transcription factor activity, RNA polymerase II-specific"/>
    <property type="evidence" value="ECO:0007669"/>
    <property type="project" value="TreeGrafter"/>
</dbReference>
<dbReference type="Pfam" id="PF00010">
    <property type="entry name" value="HLH"/>
    <property type="match status" value="1"/>
</dbReference>
<evidence type="ECO:0000256" key="1">
    <source>
        <dbReference type="ARBA" id="ARBA00004123"/>
    </source>
</evidence>
<dbReference type="OrthoDB" id="690068at2759"/>
<feature type="region of interest" description="Disordered" evidence="5">
    <location>
        <begin position="53"/>
        <end position="118"/>
    </location>
</feature>
<evidence type="ECO:0000256" key="2">
    <source>
        <dbReference type="ARBA" id="ARBA00023015"/>
    </source>
</evidence>
<feature type="compositionally biased region" description="Low complexity" evidence="5">
    <location>
        <begin position="59"/>
        <end position="94"/>
    </location>
</feature>
<comment type="subcellular location">
    <subcellularLocation>
        <location evidence="1">Nucleus</location>
    </subcellularLocation>
</comment>
<dbReference type="GO" id="GO:0000978">
    <property type="term" value="F:RNA polymerase II cis-regulatory region sequence-specific DNA binding"/>
    <property type="evidence" value="ECO:0007669"/>
    <property type="project" value="TreeGrafter"/>
</dbReference>
<evidence type="ECO:0000256" key="3">
    <source>
        <dbReference type="ARBA" id="ARBA00023163"/>
    </source>
</evidence>
<dbReference type="Proteomes" id="UP000053815">
    <property type="component" value="Unassembled WGS sequence"/>
</dbReference>
<keyword evidence="2" id="KW-0805">Transcription regulation</keyword>
<feature type="compositionally biased region" description="Polar residues" evidence="5">
    <location>
        <begin position="101"/>
        <end position="118"/>
    </location>
</feature>
<keyword evidence="4" id="KW-0539">Nucleus</keyword>
<dbReference type="Gene3D" id="4.10.280.10">
    <property type="entry name" value="Helix-loop-helix DNA-binding domain"/>
    <property type="match status" value="1"/>
</dbReference>
<gene>
    <name evidence="7" type="ORF">MAM1_0178d07337</name>
</gene>
<sequence>MRIRPRRYSNAAMHRNHGNNHGMVSNEAQIRSSYKCTMFSNQQQQDFNIENPDHSLFISNSRSRNSFSQQAQAQPQQPQQSTSSSYHTMHHSNSFGPMAINPSSTVQGNHNSGTNNMAFTDPSSANWFGTSMDSNASSFGQSPVFGGRDLLVTPSNSTGHIIDGFNGGEDEELSQRSHQEIFEKRRRRRESHNAVERRRRDNINERIQELSTLLPEHLLESVPASSNVMSVATGQNGANGKPINKGTILKLSVDHIKELREEVTNCKGKIKDLERLIEMARGNQDPALQQHHLKAEDNDMDLYNQQQQQQQHMHNLMAQQQNTQRPSRHERVGSIQFQQQFGKLHITGEEQQQA</sequence>
<keyword evidence="3" id="KW-0804">Transcription</keyword>
<evidence type="ECO:0000313" key="7">
    <source>
        <dbReference type="EMBL" id="GAN07833.1"/>
    </source>
</evidence>
<dbReference type="GO" id="GO:0046983">
    <property type="term" value="F:protein dimerization activity"/>
    <property type="evidence" value="ECO:0007669"/>
    <property type="project" value="InterPro"/>
</dbReference>
<dbReference type="InterPro" id="IPR011598">
    <property type="entry name" value="bHLH_dom"/>
</dbReference>
<dbReference type="PANTHER" id="PTHR46117:SF3">
    <property type="entry name" value="FI24210P1"/>
    <property type="match status" value="1"/>
</dbReference>
<dbReference type="PROSITE" id="PS50888">
    <property type="entry name" value="BHLH"/>
    <property type="match status" value="1"/>
</dbReference>
<feature type="domain" description="BHLH" evidence="6">
    <location>
        <begin position="187"/>
        <end position="259"/>
    </location>
</feature>
<accession>A0A0C9MZW8</accession>
<evidence type="ECO:0000256" key="5">
    <source>
        <dbReference type="SAM" id="MobiDB-lite"/>
    </source>
</evidence>
<dbReference type="InterPro" id="IPR051732">
    <property type="entry name" value="USF"/>
</dbReference>
<dbReference type="SMART" id="SM00353">
    <property type="entry name" value="HLH"/>
    <property type="match status" value="1"/>
</dbReference>
<evidence type="ECO:0000259" key="6">
    <source>
        <dbReference type="PROSITE" id="PS50888"/>
    </source>
</evidence>
<keyword evidence="8" id="KW-1185">Reference proteome</keyword>
<dbReference type="CDD" id="cd11387">
    <property type="entry name" value="bHLHzip_USF_MITF"/>
    <property type="match status" value="1"/>
</dbReference>
<dbReference type="GO" id="GO:0005634">
    <property type="term" value="C:nucleus"/>
    <property type="evidence" value="ECO:0007669"/>
    <property type="project" value="UniProtKB-SubCell"/>
</dbReference>
<dbReference type="AlphaFoldDB" id="A0A0C9MZW8"/>
<dbReference type="InterPro" id="IPR036638">
    <property type="entry name" value="HLH_DNA-bd_sf"/>
</dbReference>
<name>A0A0C9MZW8_9FUNG</name>
<feature type="region of interest" description="Disordered" evidence="5">
    <location>
        <begin position="317"/>
        <end position="354"/>
    </location>
</feature>
<protein>
    <recommendedName>
        <fullName evidence="6">BHLH domain-containing protein</fullName>
    </recommendedName>
</protein>
<dbReference type="EMBL" id="DF836467">
    <property type="protein sequence ID" value="GAN07833.1"/>
    <property type="molecule type" value="Genomic_DNA"/>
</dbReference>
<evidence type="ECO:0000313" key="8">
    <source>
        <dbReference type="Proteomes" id="UP000053815"/>
    </source>
</evidence>
<organism evidence="7">
    <name type="scientific">Mucor ambiguus</name>
    <dbReference type="NCBI Taxonomy" id="91626"/>
    <lineage>
        <taxon>Eukaryota</taxon>
        <taxon>Fungi</taxon>
        <taxon>Fungi incertae sedis</taxon>
        <taxon>Mucoromycota</taxon>
        <taxon>Mucoromycotina</taxon>
        <taxon>Mucoromycetes</taxon>
        <taxon>Mucorales</taxon>
        <taxon>Mucorineae</taxon>
        <taxon>Mucoraceae</taxon>
        <taxon>Mucor</taxon>
    </lineage>
</organism>
<dbReference type="SUPFAM" id="SSF47459">
    <property type="entry name" value="HLH, helix-loop-helix DNA-binding domain"/>
    <property type="match status" value="1"/>
</dbReference>